<dbReference type="KEGG" id="marh:Mia14_0107"/>
<organism evidence="9 10">
    <name type="scientific">Candidatus Mancarchaeum acidiphilum</name>
    <dbReference type="NCBI Taxonomy" id="1920749"/>
    <lineage>
        <taxon>Archaea</taxon>
        <taxon>Candidatus Micrarchaeota</taxon>
        <taxon>Candidatus Mancarchaeum</taxon>
    </lineage>
</organism>
<keyword evidence="7 8" id="KW-0472">Membrane</keyword>
<dbReference type="GO" id="GO:0005886">
    <property type="term" value="C:plasma membrane"/>
    <property type="evidence" value="ECO:0007669"/>
    <property type="project" value="UniProtKB-SubCell"/>
</dbReference>
<evidence type="ECO:0000256" key="1">
    <source>
        <dbReference type="ARBA" id="ARBA00004651"/>
    </source>
</evidence>
<feature type="transmembrane region" description="Helical" evidence="8">
    <location>
        <begin position="102"/>
        <end position="122"/>
    </location>
</feature>
<evidence type="ECO:0000256" key="7">
    <source>
        <dbReference type="ARBA" id="ARBA00023136"/>
    </source>
</evidence>
<protein>
    <submittedName>
        <fullName evidence="9">Exosortase EpsH</fullName>
    </submittedName>
</protein>
<dbReference type="RefSeq" id="WP_088819617.1">
    <property type="nucleotide sequence ID" value="NZ_CP019964.1"/>
</dbReference>
<feature type="transmembrane region" description="Helical" evidence="8">
    <location>
        <begin position="43"/>
        <end position="59"/>
    </location>
</feature>
<dbReference type="NCBIfam" id="TIGR04178">
    <property type="entry name" value="exo_archaeo"/>
    <property type="match status" value="1"/>
</dbReference>
<feature type="transmembrane region" description="Helical" evidence="8">
    <location>
        <begin position="71"/>
        <end position="90"/>
    </location>
</feature>
<evidence type="ECO:0000256" key="5">
    <source>
        <dbReference type="ARBA" id="ARBA00022801"/>
    </source>
</evidence>
<evidence type="ECO:0000313" key="10">
    <source>
        <dbReference type="Proteomes" id="UP000197679"/>
    </source>
</evidence>
<feature type="transmembrane region" description="Helical" evidence="8">
    <location>
        <begin position="12"/>
        <end position="37"/>
    </location>
</feature>
<evidence type="ECO:0000256" key="8">
    <source>
        <dbReference type="SAM" id="Phobius"/>
    </source>
</evidence>
<keyword evidence="3" id="KW-0645">Protease</keyword>
<dbReference type="InterPro" id="IPR026392">
    <property type="entry name" value="Exo/Archaeosortase_dom"/>
</dbReference>
<dbReference type="GeneID" id="33313667"/>
<sequence length="522" mass="58048">MKSDIDYKTNKLFGIIVLLISFLIIELSSIISTSFVISDTNQASYIIVVMLMLPLTILFSIKEDIHISRKWYDYAIGIAVFILYLTVFAYARAAMSFGFMSYRIDALLLPLVIISLTSIIFGSKNIKKFKFVIIYSLFASPVLLLPLLKENLAFTYLNASLIFSGIKLFDPNLVRVGLVITSPLGYQISIASTCADIGAFVSIMMFMLPLGYLYNGKLSHRALWIVVSVVFLLLLNFFRMFLISLIWIYYGLSAAILTLHLFFGELIFDIVIIVMILVASKFGMSIPKLNNNKSKTNFQNLKNSLIRSGYMVIVIALISIIGIFLSYPITSSVQHNPISFASAVPNMSEVQFMQPLEASNMTILYVGQVNGSAGSEPLEIFTMTNKTFSNNSLINALSYDEAGLSVPTILKLGNTKTIKSSSVILNNGITLHYAKEVSNGTVFYSNLLSIPYKISEENQSRYVTINYLLATTKNFTSCNIDLPIQNRFDSLIYNTINGNSNKGRYICAAYKIIDGAGNGTYG</sequence>
<keyword evidence="4 8" id="KW-0812">Transmembrane</keyword>
<feature type="transmembrane region" description="Helical" evidence="8">
    <location>
        <begin position="222"/>
        <end position="250"/>
    </location>
</feature>
<gene>
    <name evidence="9" type="ORF">Mia14_0107</name>
</gene>
<evidence type="ECO:0000256" key="4">
    <source>
        <dbReference type="ARBA" id="ARBA00022692"/>
    </source>
</evidence>
<comment type="subcellular location">
    <subcellularLocation>
        <location evidence="1">Cell membrane</location>
        <topology evidence="1">Multi-pass membrane protein</topology>
    </subcellularLocation>
</comment>
<dbReference type="AlphaFoldDB" id="A0A218NLV4"/>
<accession>A0A218NLV4</accession>
<dbReference type="Pfam" id="PF09721">
    <property type="entry name" value="Exosortase_EpsH"/>
    <property type="match status" value="1"/>
</dbReference>
<feature type="transmembrane region" description="Helical" evidence="8">
    <location>
        <begin position="129"/>
        <end position="148"/>
    </location>
</feature>
<dbReference type="Proteomes" id="UP000197679">
    <property type="component" value="Chromosome"/>
</dbReference>
<dbReference type="EMBL" id="CP019964">
    <property type="protein sequence ID" value="ASI13449.1"/>
    <property type="molecule type" value="Genomic_DNA"/>
</dbReference>
<evidence type="ECO:0000256" key="6">
    <source>
        <dbReference type="ARBA" id="ARBA00022989"/>
    </source>
</evidence>
<keyword evidence="10" id="KW-1185">Reference proteome</keyword>
<reference evidence="9 10" key="1">
    <citation type="journal article" date="2017" name="Nat. Commun.">
        <title>'ARMAN' archaea depend on association with euryarchaeal host in culture and in situ.</title>
        <authorList>
            <person name="Golyshina O."/>
            <person name="Toshchakov S."/>
            <person name="Makarova K."/>
            <person name="Gavrilov S."/>
            <person name="Korzhenkov A."/>
            <person name="La Cono V."/>
            <person name="Arcadi E."/>
            <person name="Nechitaylo T."/>
            <person name="Ferrer M."/>
            <person name="Kublanov I."/>
            <person name="Wolf Y."/>
            <person name="Yakimov M."/>
            <person name="Golyshin P."/>
            <person name="Slesarev A."/>
            <person name="Kozyavkin S."/>
        </authorList>
    </citation>
    <scope>NUCLEOTIDE SEQUENCE [LARGE SCALE GENOMIC DNA]</scope>
    <source>
        <strain evidence="9 10">Mia14</strain>
    </source>
</reference>
<evidence type="ECO:0000313" key="9">
    <source>
        <dbReference type="EMBL" id="ASI13449.1"/>
    </source>
</evidence>
<feature type="transmembrane region" description="Helical" evidence="8">
    <location>
        <begin position="188"/>
        <end position="210"/>
    </location>
</feature>
<feature type="transmembrane region" description="Helical" evidence="8">
    <location>
        <begin position="262"/>
        <end position="284"/>
    </location>
</feature>
<keyword evidence="6 8" id="KW-1133">Transmembrane helix</keyword>
<evidence type="ECO:0000256" key="3">
    <source>
        <dbReference type="ARBA" id="ARBA00022670"/>
    </source>
</evidence>
<name>A0A218NLV4_9ARCH</name>
<keyword evidence="2" id="KW-1003">Cell membrane</keyword>
<keyword evidence="5" id="KW-0378">Hydrolase</keyword>
<feature type="transmembrane region" description="Helical" evidence="8">
    <location>
        <begin position="305"/>
        <end position="327"/>
    </location>
</feature>
<evidence type="ECO:0000256" key="2">
    <source>
        <dbReference type="ARBA" id="ARBA00022475"/>
    </source>
</evidence>
<dbReference type="OrthoDB" id="387259at2157"/>
<dbReference type="InterPro" id="IPR019127">
    <property type="entry name" value="Exosortase"/>
</dbReference>
<proteinExistence type="predicted"/>
<dbReference type="GO" id="GO:0006508">
    <property type="term" value="P:proteolysis"/>
    <property type="evidence" value="ECO:0007669"/>
    <property type="project" value="UniProtKB-KW"/>
</dbReference>
<dbReference type="GO" id="GO:0008233">
    <property type="term" value="F:peptidase activity"/>
    <property type="evidence" value="ECO:0007669"/>
    <property type="project" value="UniProtKB-KW"/>
</dbReference>